<dbReference type="InterPro" id="IPR029039">
    <property type="entry name" value="Flavoprotein-like_sf"/>
</dbReference>
<dbReference type="AlphaFoldDB" id="A0A1R4IFE6"/>
<comment type="similarity">
    <text evidence="2 4">Belongs to the NrdI family.</text>
</comment>
<evidence type="ECO:0000256" key="1">
    <source>
        <dbReference type="ARBA" id="ARBA00003999"/>
    </source>
</evidence>
<proteinExistence type="inferred from homology"/>
<dbReference type="PANTHER" id="PTHR37297">
    <property type="entry name" value="PROTEIN NRDI"/>
    <property type="match status" value="1"/>
</dbReference>
<gene>
    <name evidence="4" type="primary">nrdI</name>
    <name evidence="5" type="ORF">FM125_01880</name>
</gene>
<evidence type="ECO:0000313" key="6">
    <source>
        <dbReference type="Proteomes" id="UP000196230"/>
    </source>
</evidence>
<dbReference type="InterPro" id="IPR020852">
    <property type="entry name" value="RNR_Ib_NrdI_bac"/>
</dbReference>
<evidence type="ECO:0000256" key="2">
    <source>
        <dbReference type="ARBA" id="ARBA00009942"/>
    </source>
</evidence>
<name>A0A1R4IFE6_9MICC</name>
<dbReference type="GO" id="GO:0010181">
    <property type="term" value="F:FMN binding"/>
    <property type="evidence" value="ECO:0007669"/>
    <property type="project" value="InterPro"/>
</dbReference>
<accession>A0A1R4IFE6</accession>
<dbReference type="PIRSF" id="PIRSF005087">
    <property type="entry name" value="NrdI"/>
    <property type="match status" value="1"/>
</dbReference>
<dbReference type="Pfam" id="PF07972">
    <property type="entry name" value="Flavodoxin_NdrI"/>
    <property type="match status" value="1"/>
</dbReference>
<evidence type="ECO:0000256" key="3">
    <source>
        <dbReference type="ARBA" id="ARBA00020129"/>
    </source>
</evidence>
<dbReference type="Gene3D" id="3.40.50.360">
    <property type="match status" value="1"/>
</dbReference>
<comment type="function">
    <text evidence="1 4">Probably involved in ribonucleotide reductase function.</text>
</comment>
<protein>
    <recommendedName>
        <fullName evidence="3 4">Protein NrdI</fullName>
    </recommendedName>
</protein>
<dbReference type="SUPFAM" id="SSF52218">
    <property type="entry name" value="Flavoproteins"/>
    <property type="match status" value="1"/>
</dbReference>
<organism evidence="5 6">
    <name type="scientific">Micrococcus lylae</name>
    <dbReference type="NCBI Taxonomy" id="1273"/>
    <lineage>
        <taxon>Bacteria</taxon>
        <taxon>Bacillati</taxon>
        <taxon>Actinomycetota</taxon>
        <taxon>Actinomycetes</taxon>
        <taxon>Micrococcales</taxon>
        <taxon>Micrococcaceae</taxon>
        <taxon>Micrococcus</taxon>
    </lineage>
</organism>
<evidence type="ECO:0000256" key="4">
    <source>
        <dbReference type="HAMAP-Rule" id="MF_00128"/>
    </source>
</evidence>
<evidence type="ECO:0000313" key="5">
    <source>
        <dbReference type="EMBL" id="SJN18274.1"/>
    </source>
</evidence>
<dbReference type="PANTHER" id="PTHR37297:SF1">
    <property type="entry name" value="PROTEIN NRDI"/>
    <property type="match status" value="1"/>
</dbReference>
<dbReference type="Proteomes" id="UP000196230">
    <property type="component" value="Unassembled WGS sequence"/>
</dbReference>
<dbReference type="NCBIfam" id="TIGR00333">
    <property type="entry name" value="nrdI"/>
    <property type="match status" value="1"/>
</dbReference>
<dbReference type="InterPro" id="IPR004465">
    <property type="entry name" value="RNR_NrdI"/>
</dbReference>
<dbReference type="EMBL" id="FUKP01000012">
    <property type="protein sequence ID" value="SJN18274.1"/>
    <property type="molecule type" value="Genomic_DNA"/>
</dbReference>
<sequence length="157" mass="17202">MVQMTRVEDPHHIRSSAAQGLVPTDARLIYFSSASGYTHRFVQKLALPEGQTARLPLITKEPTLEATAPFVLLTPTYGGGDGKGAVPKQVIKFLNVEGNRRLLQGVIASGNTNFNEGYCLAGYIIARKCQVPLMYKFELMGTSDDVTRVREGLEGIF</sequence>
<dbReference type="HAMAP" id="MF_00128">
    <property type="entry name" value="NrdI"/>
    <property type="match status" value="1"/>
</dbReference>
<reference evidence="5 6" key="1">
    <citation type="submission" date="2017-02" db="EMBL/GenBank/DDBJ databases">
        <authorList>
            <person name="Peterson S.W."/>
        </authorList>
    </citation>
    <scope>NUCLEOTIDE SEQUENCE [LARGE SCALE GENOMIC DNA]</scope>
    <source>
        <strain evidence="5 6">2B3F</strain>
    </source>
</reference>